<organism evidence="1 2">
    <name type="scientific">Trifolium medium</name>
    <dbReference type="NCBI Taxonomy" id="97028"/>
    <lineage>
        <taxon>Eukaryota</taxon>
        <taxon>Viridiplantae</taxon>
        <taxon>Streptophyta</taxon>
        <taxon>Embryophyta</taxon>
        <taxon>Tracheophyta</taxon>
        <taxon>Spermatophyta</taxon>
        <taxon>Magnoliopsida</taxon>
        <taxon>eudicotyledons</taxon>
        <taxon>Gunneridae</taxon>
        <taxon>Pentapetalae</taxon>
        <taxon>rosids</taxon>
        <taxon>fabids</taxon>
        <taxon>Fabales</taxon>
        <taxon>Fabaceae</taxon>
        <taxon>Papilionoideae</taxon>
        <taxon>50 kb inversion clade</taxon>
        <taxon>NPAAA clade</taxon>
        <taxon>Hologalegina</taxon>
        <taxon>IRL clade</taxon>
        <taxon>Trifolieae</taxon>
        <taxon>Trifolium</taxon>
    </lineage>
</organism>
<dbReference type="Proteomes" id="UP000265520">
    <property type="component" value="Unassembled WGS sequence"/>
</dbReference>
<evidence type="ECO:0000313" key="1">
    <source>
        <dbReference type="EMBL" id="MCI51388.1"/>
    </source>
</evidence>
<sequence>MSSNAYMFCSCKYADFTENIPAMLGDHLRLSMMLLQGRICCSNSSNSNSAAVSVSIA</sequence>
<comment type="caution">
    <text evidence="1">The sequence shown here is derived from an EMBL/GenBank/DDBJ whole genome shotgun (WGS) entry which is preliminary data.</text>
</comment>
<dbReference type="AlphaFoldDB" id="A0A392SR94"/>
<accession>A0A392SR94</accession>
<evidence type="ECO:0000313" key="2">
    <source>
        <dbReference type="Proteomes" id="UP000265520"/>
    </source>
</evidence>
<protein>
    <submittedName>
        <fullName evidence="1">Uncharacterized protein</fullName>
    </submittedName>
</protein>
<proteinExistence type="predicted"/>
<feature type="non-terminal residue" evidence="1">
    <location>
        <position position="57"/>
    </location>
</feature>
<dbReference type="EMBL" id="LXQA010430977">
    <property type="protein sequence ID" value="MCI51388.1"/>
    <property type="molecule type" value="Genomic_DNA"/>
</dbReference>
<name>A0A392SR94_9FABA</name>
<reference evidence="1 2" key="1">
    <citation type="journal article" date="2018" name="Front. Plant Sci.">
        <title>Red Clover (Trifolium pratense) and Zigzag Clover (T. medium) - A Picture of Genomic Similarities and Differences.</title>
        <authorList>
            <person name="Dluhosova J."/>
            <person name="Istvanek J."/>
            <person name="Nedelnik J."/>
            <person name="Repkova J."/>
        </authorList>
    </citation>
    <scope>NUCLEOTIDE SEQUENCE [LARGE SCALE GENOMIC DNA]</scope>
    <source>
        <strain evidence="2">cv. 10/8</strain>
        <tissue evidence="1">Leaf</tissue>
    </source>
</reference>
<keyword evidence="2" id="KW-1185">Reference proteome</keyword>